<keyword evidence="3" id="KW-0804">Transcription</keyword>
<dbReference type="Gene3D" id="3.40.50.2300">
    <property type="match status" value="1"/>
</dbReference>
<dbReference type="Proteomes" id="UP001597102">
    <property type="component" value="Unassembled WGS sequence"/>
</dbReference>
<organism evidence="6 7">
    <name type="scientific">Methyloligella solikamskensis</name>
    <dbReference type="NCBI Taxonomy" id="1177756"/>
    <lineage>
        <taxon>Bacteria</taxon>
        <taxon>Pseudomonadati</taxon>
        <taxon>Pseudomonadota</taxon>
        <taxon>Alphaproteobacteria</taxon>
        <taxon>Hyphomicrobiales</taxon>
        <taxon>Hyphomicrobiaceae</taxon>
        <taxon>Methyloligella</taxon>
    </lineage>
</organism>
<dbReference type="InterPro" id="IPR040572">
    <property type="entry name" value="TackOD1"/>
</dbReference>
<dbReference type="SMART" id="SM00448">
    <property type="entry name" value="REC"/>
    <property type="match status" value="1"/>
</dbReference>
<evidence type="ECO:0000313" key="6">
    <source>
        <dbReference type="EMBL" id="MFD0987036.1"/>
    </source>
</evidence>
<gene>
    <name evidence="6" type="ORF">ACFQ2F_07975</name>
</gene>
<feature type="modified residue" description="4-aspartylphosphate" evidence="4">
    <location>
        <position position="53"/>
    </location>
</feature>
<dbReference type="PANTHER" id="PTHR44591">
    <property type="entry name" value="STRESS RESPONSE REGULATOR PROTEIN 1"/>
    <property type="match status" value="1"/>
</dbReference>
<evidence type="ECO:0000256" key="3">
    <source>
        <dbReference type="ARBA" id="ARBA00023163"/>
    </source>
</evidence>
<dbReference type="Pfam" id="PF00072">
    <property type="entry name" value="Response_reg"/>
    <property type="match status" value="1"/>
</dbReference>
<evidence type="ECO:0000313" key="7">
    <source>
        <dbReference type="Proteomes" id="UP001597102"/>
    </source>
</evidence>
<comment type="caution">
    <text evidence="6">The sequence shown here is derived from an EMBL/GenBank/DDBJ whole genome shotgun (WGS) entry which is preliminary data.</text>
</comment>
<dbReference type="Pfam" id="PF18551">
    <property type="entry name" value="TackOD1"/>
    <property type="match status" value="1"/>
</dbReference>
<protein>
    <submittedName>
        <fullName evidence="6">Response regulator</fullName>
    </submittedName>
</protein>
<dbReference type="PANTHER" id="PTHR44591:SF3">
    <property type="entry name" value="RESPONSE REGULATORY DOMAIN-CONTAINING PROTEIN"/>
    <property type="match status" value="1"/>
</dbReference>
<dbReference type="CDD" id="cd17546">
    <property type="entry name" value="REC_hyHK_CKI1_RcsC-like"/>
    <property type="match status" value="1"/>
</dbReference>
<proteinExistence type="predicted"/>
<evidence type="ECO:0000256" key="1">
    <source>
        <dbReference type="ARBA" id="ARBA00022553"/>
    </source>
</evidence>
<dbReference type="InterPro" id="IPR050595">
    <property type="entry name" value="Bact_response_regulator"/>
</dbReference>
<sequence length="581" mass="63853">MSARILVIDDDPLMTDVASAALSAKGFSVDQAESCLSAIDLIKKNDYELALIDYQMPDIDGLTSARLLQSLTAETHVPRLVALTGNIEKLRAQKGAEDAFYDVLEKPISPADIVRYVQRTLGETDRGRLANLARSLWEQRGFKTAPRAITVPVPTRDQSTALSLFFQPAEDGEADCIVLTKESGVSELERLRLHDGNHVLPVVDLTGKVRLVSDVALNAAAPEDWAETADAVAKFARNRFRLEDRFKRAENLKDQLLAYLYVSERDFAPDYDPSHPACISYPGGFPQTAVAAAEDLVIQGLLSSRFADRFYVCGACQSKRLSVREECPGCRSADIEESELIHHFRCAYQAPEEAFRSGAQLVCPKCKSALRHYGHDYDRPGKVFVCGSCGAWNSEPAVGFICMDCGTHSDAEAISRQDVHAYSLTAKARQMLTGNARTLRIETAPAANGQTPGSGEGDVPPLPEELIRVLHGSGLDPESEREIFQVVEVFYGAEPGIVAQSGYPVFAKLRRLFLENLSNLLADYGRVVPGERRDYLVLADDDAASLEAFLTRAFAHSEETLVESLRPEYRLVPRQEIVAAS</sequence>
<evidence type="ECO:0000259" key="5">
    <source>
        <dbReference type="PROSITE" id="PS50110"/>
    </source>
</evidence>
<evidence type="ECO:0000256" key="2">
    <source>
        <dbReference type="ARBA" id="ARBA00023015"/>
    </source>
</evidence>
<evidence type="ECO:0000256" key="4">
    <source>
        <dbReference type="PROSITE-ProRule" id="PRU00169"/>
    </source>
</evidence>
<reference evidence="7" key="1">
    <citation type="journal article" date="2019" name="Int. J. Syst. Evol. Microbiol.">
        <title>The Global Catalogue of Microorganisms (GCM) 10K type strain sequencing project: providing services to taxonomists for standard genome sequencing and annotation.</title>
        <authorList>
            <consortium name="The Broad Institute Genomics Platform"/>
            <consortium name="The Broad Institute Genome Sequencing Center for Infectious Disease"/>
            <person name="Wu L."/>
            <person name="Ma J."/>
        </authorList>
    </citation>
    <scope>NUCLEOTIDE SEQUENCE [LARGE SCALE GENOMIC DNA]</scope>
    <source>
        <strain evidence="7">CCUG 61697</strain>
    </source>
</reference>
<keyword evidence="2" id="KW-0805">Transcription regulation</keyword>
<dbReference type="InterPro" id="IPR001789">
    <property type="entry name" value="Sig_transdc_resp-reg_receiver"/>
</dbReference>
<accession>A0ABW3JB82</accession>
<dbReference type="SUPFAM" id="SSF52172">
    <property type="entry name" value="CheY-like"/>
    <property type="match status" value="1"/>
</dbReference>
<dbReference type="PROSITE" id="PS50110">
    <property type="entry name" value="RESPONSE_REGULATORY"/>
    <property type="match status" value="1"/>
</dbReference>
<dbReference type="EMBL" id="JBHTJO010000001">
    <property type="protein sequence ID" value="MFD0987036.1"/>
    <property type="molecule type" value="Genomic_DNA"/>
</dbReference>
<feature type="domain" description="Response regulatory" evidence="5">
    <location>
        <begin position="4"/>
        <end position="121"/>
    </location>
</feature>
<keyword evidence="1 4" id="KW-0597">Phosphoprotein</keyword>
<name>A0ABW3JB82_9HYPH</name>
<dbReference type="InterPro" id="IPR011006">
    <property type="entry name" value="CheY-like_superfamily"/>
</dbReference>
<keyword evidence="7" id="KW-1185">Reference proteome</keyword>
<dbReference type="RefSeq" id="WP_379088277.1">
    <property type="nucleotide sequence ID" value="NZ_JBHTJO010000001.1"/>
</dbReference>